<dbReference type="OrthoDB" id="9815525at2"/>
<feature type="transmembrane region" description="Helical" evidence="6">
    <location>
        <begin position="303"/>
        <end position="321"/>
    </location>
</feature>
<gene>
    <name evidence="8" type="ORF">F0L68_00500</name>
</gene>
<feature type="transmembrane region" description="Helical" evidence="6">
    <location>
        <begin position="239"/>
        <end position="260"/>
    </location>
</feature>
<keyword evidence="3 6" id="KW-0812">Transmembrane</keyword>
<evidence type="ECO:0000313" key="9">
    <source>
        <dbReference type="Proteomes" id="UP000323454"/>
    </source>
</evidence>
<protein>
    <submittedName>
        <fullName evidence="8">MFS transporter</fullName>
    </submittedName>
</protein>
<organism evidence="8 9">
    <name type="scientific">Solihabitans fulvus</name>
    <dbReference type="NCBI Taxonomy" id="1892852"/>
    <lineage>
        <taxon>Bacteria</taxon>
        <taxon>Bacillati</taxon>
        <taxon>Actinomycetota</taxon>
        <taxon>Actinomycetes</taxon>
        <taxon>Pseudonocardiales</taxon>
        <taxon>Pseudonocardiaceae</taxon>
        <taxon>Solihabitans</taxon>
    </lineage>
</organism>
<reference evidence="8 9" key="2">
    <citation type="submission" date="2019-09" db="EMBL/GenBank/DDBJ databases">
        <authorList>
            <person name="Jin C."/>
        </authorList>
    </citation>
    <scope>NUCLEOTIDE SEQUENCE [LARGE SCALE GENOMIC DNA]</scope>
    <source>
        <strain evidence="8 9">AN110305</strain>
    </source>
</reference>
<dbReference type="Gene3D" id="1.20.1250.20">
    <property type="entry name" value="MFS general substrate transporter like domains"/>
    <property type="match status" value="1"/>
</dbReference>
<sequence length="433" mass="46267">MAEPAEEPRAIAEPVDAPTARRDFGMLWAGQSTSLLGDQFMVVALPLLAVTVLGTSNAQAALLPFALFLPFLPLGLPAGAILDRLRRRPTLIVCDTIQAACFLTVALLAWRHLLPFWLLMLLVGVSGCTTVFFQVAYNSYLPTLFADPRNLHRGNARLFFSESVSRSLGPVLAGPLIQFFGVVAAVFVNGVTRAVSVVSLLGIRHREERPPAVERERGWLVREIREGLRFVFGHPLLEPVLSCGSVYVLFLSMIDAIIVLYCKDVLHLNASWIGLVVGAAALGFPVGNMLSGRLIERWGTPRTLVFGAFVSVTGIVLMPIAGSAGSAVGLVAGSIVHGVGEGSFGPTSLTLRQTVTPQGLLGRVNSVQRFLLWGAVPVGSLFASLSIKLAGLSWAMWIGALGTVLCLPPLVRRGVLADLRGRRRAAEPAAPTS</sequence>
<evidence type="ECO:0000256" key="1">
    <source>
        <dbReference type="ARBA" id="ARBA00004651"/>
    </source>
</evidence>
<evidence type="ECO:0000313" key="8">
    <source>
        <dbReference type="EMBL" id="KAA2267204.1"/>
    </source>
</evidence>
<dbReference type="Proteomes" id="UP000323454">
    <property type="component" value="Unassembled WGS sequence"/>
</dbReference>
<evidence type="ECO:0000256" key="5">
    <source>
        <dbReference type="ARBA" id="ARBA00023136"/>
    </source>
</evidence>
<dbReference type="Pfam" id="PF07690">
    <property type="entry name" value="MFS_1"/>
    <property type="match status" value="1"/>
</dbReference>
<feature type="transmembrane region" description="Helical" evidence="6">
    <location>
        <begin position="116"/>
        <end position="137"/>
    </location>
</feature>
<feature type="transmembrane region" description="Helical" evidence="6">
    <location>
        <begin position="35"/>
        <end position="55"/>
    </location>
</feature>
<keyword evidence="9" id="KW-1185">Reference proteome</keyword>
<dbReference type="InterPro" id="IPR020846">
    <property type="entry name" value="MFS_dom"/>
</dbReference>
<feature type="transmembrane region" description="Helical" evidence="6">
    <location>
        <begin position="394"/>
        <end position="415"/>
    </location>
</feature>
<feature type="domain" description="Major facilitator superfamily (MFS) profile" evidence="7">
    <location>
        <begin position="236"/>
        <end position="433"/>
    </location>
</feature>
<dbReference type="CDD" id="cd06173">
    <property type="entry name" value="MFS_MefA_like"/>
    <property type="match status" value="1"/>
</dbReference>
<name>A0A5B2XWZ1_9PSEU</name>
<keyword evidence="4 6" id="KW-1133">Transmembrane helix</keyword>
<dbReference type="AlphaFoldDB" id="A0A5B2XWZ1"/>
<dbReference type="EMBL" id="VUOB01000001">
    <property type="protein sequence ID" value="KAA2267204.1"/>
    <property type="molecule type" value="Genomic_DNA"/>
</dbReference>
<dbReference type="InterPro" id="IPR036259">
    <property type="entry name" value="MFS_trans_sf"/>
</dbReference>
<dbReference type="SUPFAM" id="SSF103473">
    <property type="entry name" value="MFS general substrate transporter"/>
    <property type="match status" value="1"/>
</dbReference>
<keyword evidence="5 6" id="KW-0472">Membrane</keyword>
<evidence type="ECO:0000256" key="3">
    <source>
        <dbReference type="ARBA" id="ARBA00022692"/>
    </source>
</evidence>
<evidence type="ECO:0000256" key="4">
    <source>
        <dbReference type="ARBA" id="ARBA00022989"/>
    </source>
</evidence>
<evidence type="ECO:0000256" key="6">
    <source>
        <dbReference type="SAM" id="Phobius"/>
    </source>
</evidence>
<proteinExistence type="predicted"/>
<dbReference type="InterPro" id="IPR011701">
    <property type="entry name" value="MFS"/>
</dbReference>
<feature type="transmembrane region" description="Helical" evidence="6">
    <location>
        <begin position="61"/>
        <end position="82"/>
    </location>
</feature>
<dbReference type="PROSITE" id="PS50850">
    <property type="entry name" value="MFS"/>
    <property type="match status" value="1"/>
</dbReference>
<comment type="caution">
    <text evidence="8">The sequence shown here is derived from an EMBL/GenBank/DDBJ whole genome shotgun (WGS) entry which is preliminary data.</text>
</comment>
<dbReference type="PANTHER" id="PTHR23513:SF6">
    <property type="entry name" value="MAJOR FACILITATOR SUPERFAMILY ASSOCIATED DOMAIN-CONTAINING PROTEIN"/>
    <property type="match status" value="1"/>
</dbReference>
<dbReference type="PANTHER" id="PTHR23513">
    <property type="entry name" value="INTEGRAL MEMBRANE EFFLUX PROTEIN-RELATED"/>
    <property type="match status" value="1"/>
</dbReference>
<evidence type="ECO:0000256" key="2">
    <source>
        <dbReference type="ARBA" id="ARBA00022475"/>
    </source>
</evidence>
<reference evidence="8 9" key="1">
    <citation type="submission" date="2019-09" db="EMBL/GenBank/DDBJ databases">
        <title>Goodfellowia gen. nov., a new genus of the Pseudonocardineae related to Actinoalloteichus, containing Goodfellowia coeruleoviolacea gen. nov., comb. nov. gen. nov., comb. nov.</title>
        <authorList>
            <person name="Labeda D."/>
        </authorList>
    </citation>
    <scope>NUCLEOTIDE SEQUENCE [LARGE SCALE GENOMIC DNA]</scope>
    <source>
        <strain evidence="8 9">AN110305</strain>
    </source>
</reference>
<feature type="transmembrane region" description="Helical" evidence="6">
    <location>
        <begin position="272"/>
        <end position="291"/>
    </location>
</feature>
<accession>A0A5B2XWZ1</accession>
<keyword evidence="2" id="KW-1003">Cell membrane</keyword>
<comment type="subcellular location">
    <subcellularLocation>
        <location evidence="1">Cell membrane</location>
        <topology evidence="1">Multi-pass membrane protein</topology>
    </subcellularLocation>
</comment>
<evidence type="ECO:0000259" key="7">
    <source>
        <dbReference type="PROSITE" id="PS50850"/>
    </source>
</evidence>
<dbReference type="GO" id="GO:0022857">
    <property type="term" value="F:transmembrane transporter activity"/>
    <property type="evidence" value="ECO:0007669"/>
    <property type="project" value="InterPro"/>
</dbReference>
<dbReference type="GO" id="GO:0005886">
    <property type="term" value="C:plasma membrane"/>
    <property type="evidence" value="ECO:0007669"/>
    <property type="project" value="UniProtKB-SubCell"/>
</dbReference>